<dbReference type="AlphaFoldDB" id="A0A2M4B087"/>
<organism evidence="8">
    <name type="scientific">Anopheles triannulatus</name>
    <dbReference type="NCBI Taxonomy" id="58253"/>
    <lineage>
        <taxon>Eukaryota</taxon>
        <taxon>Metazoa</taxon>
        <taxon>Ecdysozoa</taxon>
        <taxon>Arthropoda</taxon>
        <taxon>Hexapoda</taxon>
        <taxon>Insecta</taxon>
        <taxon>Pterygota</taxon>
        <taxon>Neoptera</taxon>
        <taxon>Endopterygota</taxon>
        <taxon>Diptera</taxon>
        <taxon>Nematocera</taxon>
        <taxon>Culicoidea</taxon>
        <taxon>Culicidae</taxon>
        <taxon>Anophelinae</taxon>
        <taxon>Anopheles</taxon>
    </lineage>
</organism>
<reference evidence="8" key="1">
    <citation type="submission" date="2018-01" db="EMBL/GenBank/DDBJ databases">
        <title>An insight into the sialome of Amazonian anophelines.</title>
        <authorList>
            <person name="Ribeiro J.M."/>
            <person name="Scarpassa V."/>
            <person name="Calvo E."/>
        </authorList>
    </citation>
    <scope>NUCLEOTIDE SEQUENCE</scope>
    <source>
        <tissue evidence="8">Salivary glands</tissue>
    </source>
</reference>
<dbReference type="Gene3D" id="2.170.140.10">
    <property type="entry name" value="Chitin binding domain"/>
    <property type="match status" value="1"/>
</dbReference>
<feature type="chain" id="PRO_5014954134" evidence="6">
    <location>
        <begin position="29"/>
        <end position="97"/>
    </location>
</feature>
<evidence type="ECO:0000256" key="2">
    <source>
        <dbReference type="ARBA" id="ARBA00022729"/>
    </source>
</evidence>
<keyword evidence="4" id="KW-1015">Disulfide bond</keyword>
<dbReference type="PROSITE" id="PS50940">
    <property type="entry name" value="CHIT_BIND_II"/>
    <property type="match status" value="1"/>
</dbReference>
<keyword evidence="1" id="KW-0147">Chitin-binding</keyword>
<dbReference type="Pfam" id="PF01607">
    <property type="entry name" value="CBM_14"/>
    <property type="match status" value="1"/>
</dbReference>
<proteinExistence type="predicted"/>
<evidence type="ECO:0000313" key="8">
    <source>
        <dbReference type="EMBL" id="MBW46425.1"/>
    </source>
</evidence>
<dbReference type="SUPFAM" id="SSF57625">
    <property type="entry name" value="Invertebrate chitin-binding proteins"/>
    <property type="match status" value="1"/>
</dbReference>
<keyword evidence="3" id="KW-0677">Repeat</keyword>
<dbReference type="InterPro" id="IPR002557">
    <property type="entry name" value="Chitin-bd_dom"/>
</dbReference>
<feature type="signal peptide" evidence="6">
    <location>
        <begin position="1"/>
        <end position="28"/>
    </location>
</feature>
<dbReference type="GO" id="GO:0008061">
    <property type="term" value="F:chitin binding"/>
    <property type="evidence" value="ECO:0007669"/>
    <property type="project" value="UniProtKB-KW"/>
</dbReference>
<evidence type="ECO:0000256" key="1">
    <source>
        <dbReference type="ARBA" id="ARBA00022669"/>
    </source>
</evidence>
<name>A0A2M4B087_9DIPT</name>
<dbReference type="SMART" id="SM00494">
    <property type="entry name" value="ChtBD2"/>
    <property type="match status" value="1"/>
</dbReference>
<dbReference type="PANTHER" id="PTHR23301">
    <property type="entry name" value="CHITIN BINDING PERITROPHIN-A"/>
    <property type="match status" value="1"/>
</dbReference>
<sequence>MKSQPAVTTLLLIALVAIAATSLTLVQAACGPNVRCPSDASNYLLPHPDCTQYYRCDAGTACEQSCPPGLHFNAYHRQCEAPETACCDIYYPCNPTV</sequence>
<evidence type="ECO:0000259" key="7">
    <source>
        <dbReference type="PROSITE" id="PS50940"/>
    </source>
</evidence>
<dbReference type="GO" id="GO:0005576">
    <property type="term" value="C:extracellular region"/>
    <property type="evidence" value="ECO:0007669"/>
    <property type="project" value="InterPro"/>
</dbReference>
<dbReference type="PANTHER" id="PTHR23301:SF0">
    <property type="entry name" value="CHITIN-BINDING TYPE-2 DOMAIN-CONTAINING PROTEIN-RELATED"/>
    <property type="match status" value="1"/>
</dbReference>
<protein>
    <submittedName>
        <fullName evidence="8">Putative secreted protein</fullName>
    </submittedName>
</protein>
<evidence type="ECO:0000256" key="6">
    <source>
        <dbReference type="SAM" id="SignalP"/>
    </source>
</evidence>
<accession>A0A2M4B087</accession>
<evidence type="ECO:0000256" key="5">
    <source>
        <dbReference type="ARBA" id="ARBA00023180"/>
    </source>
</evidence>
<keyword evidence="2 6" id="KW-0732">Signal</keyword>
<dbReference type="InterPro" id="IPR051940">
    <property type="entry name" value="Chitin_bind-dev_reg"/>
</dbReference>
<evidence type="ECO:0000256" key="4">
    <source>
        <dbReference type="ARBA" id="ARBA00023157"/>
    </source>
</evidence>
<keyword evidence="5" id="KW-0325">Glycoprotein</keyword>
<evidence type="ECO:0000256" key="3">
    <source>
        <dbReference type="ARBA" id="ARBA00022737"/>
    </source>
</evidence>
<dbReference type="InterPro" id="IPR036508">
    <property type="entry name" value="Chitin-bd_dom_sf"/>
</dbReference>
<dbReference type="EMBL" id="GGFK01013104">
    <property type="protein sequence ID" value="MBW46425.1"/>
    <property type="molecule type" value="Transcribed_RNA"/>
</dbReference>
<feature type="domain" description="Chitin-binding type-2" evidence="7">
    <location>
        <begin position="33"/>
        <end position="86"/>
    </location>
</feature>